<feature type="transmembrane region" description="Helical" evidence="9">
    <location>
        <begin position="12"/>
        <end position="30"/>
    </location>
</feature>
<feature type="domain" description="Methyl-accepting transducer" evidence="10">
    <location>
        <begin position="223"/>
        <end position="452"/>
    </location>
</feature>
<dbReference type="Pfam" id="PF00015">
    <property type="entry name" value="MCPsignal"/>
    <property type="match status" value="1"/>
</dbReference>
<dbReference type="Gene3D" id="3.30.450.20">
    <property type="entry name" value="PAS domain"/>
    <property type="match status" value="1"/>
</dbReference>
<dbReference type="SMART" id="SM00283">
    <property type="entry name" value="MA"/>
    <property type="match status" value="1"/>
</dbReference>
<evidence type="ECO:0000256" key="1">
    <source>
        <dbReference type="ARBA" id="ARBA00004651"/>
    </source>
</evidence>
<evidence type="ECO:0000256" key="4">
    <source>
        <dbReference type="ARBA" id="ARBA00022692"/>
    </source>
</evidence>
<comment type="subcellular location">
    <subcellularLocation>
        <location evidence="1">Cell membrane</location>
        <topology evidence="1">Multi-pass membrane protein</topology>
    </subcellularLocation>
</comment>
<dbReference type="CDD" id="cd18774">
    <property type="entry name" value="PDC2_HK_sensor"/>
    <property type="match status" value="1"/>
</dbReference>
<evidence type="ECO:0000256" key="7">
    <source>
        <dbReference type="ARBA" id="ARBA00029447"/>
    </source>
</evidence>
<dbReference type="Proteomes" id="UP000291236">
    <property type="component" value="Chromosome"/>
</dbReference>
<evidence type="ECO:0000256" key="2">
    <source>
        <dbReference type="ARBA" id="ARBA00022475"/>
    </source>
</evidence>
<keyword evidence="4 9" id="KW-0812">Transmembrane</keyword>
<dbReference type="SUPFAM" id="SSF58104">
    <property type="entry name" value="Methyl-accepting chemotaxis protein (MCP) signaling domain"/>
    <property type="match status" value="1"/>
</dbReference>
<evidence type="ECO:0000259" key="10">
    <source>
        <dbReference type="PROSITE" id="PS50111"/>
    </source>
</evidence>
<dbReference type="AlphaFoldDB" id="A0A4P2VLS4"/>
<dbReference type="PANTHER" id="PTHR43531">
    <property type="entry name" value="PROTEIN ICFG"/>
    <property type="match status" value="1"/>
</dbReference>
<dbReference type="PANTHER" id="PTHR43531:SF11">
    <property type="entry name" value="METHYL-ACCEPTING CHEMOTAXIS PROTEIN 3"/>
    <property type="match status" value="1"/>
</dbReference>
<keyword evidence="6 9" id="KW-0472">Membrane</keyword>
<dbReference type="InterPro" id="IPR004089">
    <property type="entry name" value="MCPsignal_dom"/>
</dbReference>
<proteinExistence type="inferred from homology"/>
<dbReference type="KEGG" id="sbf:JCM31447_22940"/>
<keyword evidence="3" id="KW-0145">Chemotaxis</keyword>
<accession>A0A4P2VLS4</accession>
<keyword evidence="8" id="KW-0807">Transducer</keyword>
<comment type="similarity">
    <text evidence="7">Belongs to the methyl-accepting chemotaxis (MCP) protein family.</text>
</comment>
<dbReference type="PROSITE" id="PS50111">
    <property type="entry name" value="CHEMOTAXIS_TRANSDUC_2"/>
    <property type="match status" value="1"/>
</dbReference>
<feature type="transmembrane region" description="Helical" evidence="9">
    <location>
        <begin position="189"/>
        <end position="214"/>
    </location>
</feature>
<dbReference type="GO" id="GO:0004888">
    <property type="term" value="F:transmembrane signaling receptor activity"/>
    <property type="evidence" value="ECO:0007669"/>
    <property type="project" value="InterPro"/>
</dbReference>
<evidence type="ECO:0000256" key="8">
    <source>
        <dbReference type="PROSITE-ProRule" id="PRU00284"/>
    </source>
</evidence>
<organism evidence="11 12">
    <name type="scientific">Fluviispira sanaruensis</name>
    <dbReference type="NCBI Taxonomy" id="2493639"/>
    <lineage>
        <taxon>Bacteria</taxon>
        <taxon>Pseudomonadati</taxon>
        <taxon>Bdellovibrionota</taxon>
        <taxon>Oligoflexia</taxon>
        <taxon>Silvanigrellales</taxon>
        <taxon>Silvanigrellaceae</taxon>
        <taxon>Fluviispira</taxon>
    </lineage>
</organism>
<dbReference type="SMART" id="SM01049">
    <property type="entry name" value="Cache_2"/>
    <property type="match status" value="1"/>
</dbReference>
<sequence>MFKRFSIKQKMIYWNILIIIIFAGILFFIMNNSLEHILKEKEIQIKHITETSYGIIKKYINLEKEGKMTRKEAMETAESIIEHARYDGTNYVFIDDIDQRQIVNPTRPEFKGQLQPTPPETMARLVNSMKQNKEGDYFHFFTKKPGQEGTFRKIAYVKPIPEWQWFVGTGTYINDIDEQRWDYIIELTAISAVITFFLMFGGIFFANLISVPLANLSASLLKSAANMEEKSKHLTQMSENVGNSSKEQASSIQETAAAIAEVTSMITRTSALTVQSGSLAHKISDGTAQGGDAVQRMVNSMEAIQESSQRLSDIEAIIKQIETKTMVINEIVTKTELLSLNASIEAARAGEYGKGFAVVAEEVGNLASTSGRSSNEIRDLLEKSRGSVQEILQMTVERVTEGQNKTIEVKTTFEKITADVNEINTQMAQITEATHEQEIGVKQIASAMAKIDASAIQNTSSAEKSITASNDVFNISKDLKDIAHKTDDIIFGEKKNCT</sequence>
<name>A0A4P2VLS4_FLUSA</name>
<dbReference type="EMBL" id="AP019368">
    <property type="protein sequence ID" value="BBH53841.1"/>
    <property type="molecule type" value="Genomic_DNA"/>
</dbReference>
<evidence type="ECO:0000313" key="12">
    <source>
        <dbReference type="Proteomes" id="UP000291236"/>
    </source>
</evidence>
<dbReference type="InterPro" id="IPR004090">
    <property type="entry name" value="Chemotax_Me-accpt_rcpt"/>
</dbReference>
<evidence type="ECO:0000256" key="6">
    <source>
        <dbReference type="ARBA" id="ARBA00023136"/>
    </source>
</evidence>
<dbReference type="InterPro" id="IPR033480">
    <property type="entry name" value="sCache_2"/>
</dbReference>
<keyword evidence="5 9" id="KW-1133">Transmembrane helix</keyword>
<dbReference type="PRINTS" id="PR00260">
    <property type="entry name" value="CHEMTRNSDUCR"/>
</dbReference>
<dbReference type="InterPro" id="IPR051310">
    <property type="entry name" value="MCP_chemotaxis"/>
</dbReference>
<gene>
    <name evidence="11" type="ORF">JCM31447_22940</name>
</gene>
<evidence type="ECO:0000256" key="9">
    <source>
        <dbReference type="SAM" id="Phobius"/>
    </source>
</evidence>
<dbReference type="Gene3D" id="1.10.287.950">
    <property type="entry name" value="Methyl-accepting chemotaxis protein"/>
    <property type="match status" value="1"/>
</dbReference>
<dbReference type="GO" id="GO:0006935">
    <property type="term" value="P:chemotaxis"/>
    <property type="evidence" value="ECO:0007669"/>
    <property type="project" value="UniProtKB-KW"/>
</dbReference>
<dbReference type="Pfam" id="PF17200">
    <property type="entry name" value="sCache_2"/>
    <property type="match status" value="1"/>
</dbReference>
<keyword evidence="2" id="KW-1003">Cell membrane</keyword>
<evidence type="ECO:0000256" key="5">
    <source>
        <dbReference type="ARBA" id="ARBA00022989"/>
    </source>
</evidence>
<evidence type="ECO:0000256" key="3">
    <source>
        <dbReference type="ARBA" id="ARBA00022500"/>
    </source>
</evidence>
<evidence type="ECO:0000313" key="11">
    <source>
        <dbReference type="EMBL" id="BBH53841.1"/>
    </source>
</evidence>
<protein>
    <recommendedName>
        <fullName evidence="10">Methyl-accepting transducer domain-containing protein</fullName>
    </recommendedName>
</protein>
<dbReference type="RefSeq" id="WP_172603907.1">
    <property type="nucleotide sequence ID" value="NZ_AP019368.1"/>
</dbReference>
<dbReference type="GO" id="GO:0007165">
    <property type="term" value="P:signal transduction"/>
    <property type="evidence" value="ECO:0007669"/>
    <property type="project" value="UniProtKB-KW"/>
</dbReference>
<keyword evidence="12" id="KW-1185">Reference proteome</keyword>
<dbReference type="GO" id="GO:0005886">
    <property type="term" value="C:plasma membrane"/>
    <property type="evidence" value="ECO:0007669"/>
    <property type="project" value="UniProtKB-SubCell"/>
</dbReference>
<reference evidence="11 12" key="1">
    <citation type="submission" date="2018-12" db="EMBL/GenBank/DDBJ databases">
        <title>Rubrispira sanarue gen. nov., sp., nov., a member of the order Silvanigrellales, isolated from a brackish lake in Hamamatsu Japan.</title>
        <authorList>
            <person name="Maejima Y."/>
            <person name="Iino T."/>
            <person name="Muraguchi Y."/>
            <person name="Fukuda K."/>
            <person name="Nojiri H."/>
            <person name="Ohkuma M."/>
            <person name="Moriuchi R."/>
            <person name="Dohra H."/>
            <person name="Kimbara K."/>
            <person name="Shintani M."/>
        </authorList>
    </citation>
    <scope>NUCLEOTIDE SEQUENCE [LARGE SCALE GENOMIC DNA]</scope>
    <source>
        <strain evidence="11 12">RF1110005</strain>
    </source>
</reference>